<evidence type="ECO:0000256" key="5">
    <source>
        <dbReference type="ARBA" id="ARBA00022842"/>
    </source>
</evidence>
<evidence type="ECO:0000256" key="2">
    <source>
        <dbReference type="ARBA" id="ARBA00022723"/>
    </source>
</evidence>
<dbReference type="InterPro" id="IPR005494">
    <property type="entry name" value="GSPS_pre-ATP-grasp-like_dom"/>
</dbReference>
<evidence type="ECO:0000313" key="8">
    <source>
        <dbReference type="Proteomes" id="UP000284219"/>
    </source>
</evidence>
<keyword evidence="3" id="KW-0547">Nucleotide-binding</keyword>
<dbReference type="RefSeq" id="WP_120189076.1">
    <property type="nucleotide sequence ID" value="NZ_MCHY01000008.1"/>
</dbReference>
<accession>A0A419SIV2</accession>
<dbReference type="SUPFAM" id="SSF56059">
    <property type="entry name" value="Glutathione synthetase ATP-binding domain-like"/>
    <property type="match status" value="1"/>
</dbReference>
<dbReference type="GO" id="GO:0016874">
    <property type="term" value="F:ligase activity"/>
    <property type="evidence" value="ECO:0007669"/>
    <property type="project" value="UniProtKB-KW"/>
</dbReference>
<feature type="domain" description="Glutathionylspermidine synthase pre-ATP-grasp-like" evidence="6">
    <location>
        <begin position="25"/>
        <end position="435"/>
    </location>
</feature>
<keyword evidence="8" id="KW-1185">Reference proteome</keyword>
<dbReference type="Proteomes" id="UP000284219">
    <property type="component" value="Unassembled WGS sequence"/>
</dbReference>
<dbReference type="Gene3D" id="3.30.1490.330">
    <property type="match status" value="1"/>
</dbReference>
<dbReference type="GO" id="GO:0046872">
    <property type="term" value="F:metal ion binding"/>
    <property type="evidence" value="ECO:0007669"/>
    <property type="project" value="UniProtKB-KW"/>
</dbReference>
<keyword evidence="5" id="KW-0460">Magnesium</keyword>
<dbReference type="Pfam" id="PF03738">
    <property type="entry name" value="GSP_synth"/>
    <property type="match status" value="1"/>
</dbReference>
<keyword evidence="2" id="KW-0479">Metal-binding</keyword>
<dbReference type="GO" id="GO:0005524">
    <property type="term" value="F:ATP binding"/>
    <property type="evidence" value="ECO:0007669"/>
    <property type="project" value="UniProtKB-KW"/>
</dbReference>
<keyword evidence="4" id="KW-0067">ATP-binding</keyword>
<dbReference type="OrthoDB" id="9765517at2"/>
<proteinExistence type="predicted"/>
<reference evidence="7 8" key="1">
    <citation type="submission" date="2016-08" db="EMBL/GenBank/DDBJ databases">
        <title>Novel Firmicute Genomes.</title>
        <authorList>
            <person name="Poppleton D.I."/>
            <person name="Gribaldo S."/>
        </authorList>
    </citation>
    <scope>NUCLEOTIDE SEQUENCE [LARGE SCALE GENOMIC DNA]</scope>
    <source>
        <strain evidence="7 8">RAOx-1</strain>
    </source>
</reference>
<evidence type="ECO:0000256" key="1">
    <source>
        <dbReference type="ARBA" id="ARBA00022598"/>
    </source>
</evidence>
<evidence type="ECO:0000256" key="3">
    <source>
        <dbReference type="ARBA" id="ARBA00022741"/>
    </source>
</evidence>
<dbReference type="InterPro" id="IPR016185">
    <property type="entry name" value="PreATP-grasp_dom_sf"/>
</dbReference>
<dbReference type="AlphaFoldDB" id="A0A419SIV2"/>
<evidence type="ECO:0000313" key="7">
    <source>
        <dbReference type="EMBL" id="RKD23848.1"/>
    </source>
</evidence>
<sequence length="443" mass="50281">MRKVKALPLSHNELFSGELGAKIPYHRMYDQEYCVPAITVFSKKEIELLENASKKVDKIFQKTLRFTQRYLPDPALVNQLGVHPALIANARMEVPYHGVSRQDWIIQPDGIKLIENNTDTPTGIPETAYLAGAIVERVGGMINPSEAMDEQIRKSFATLIQYYRQCGFTGQIVFSCYDWHEEDACNTTHLMNLARQAGYPAIFAPLDKLEVVPNVGLFYEGEQVDIWYRLYPLEYLVHDTDEDGFETGRAILDLIEQKKLAIINPVQSIITQSKGFMALIWSLYEKNDQLPSLWNTGAPFFTDEECETIANYLLPTYFEDTYFRENKVAWVSKAFFGREGKGTLLFDEQGAPSKVSWEHELDDEEALATRDYYSSQPRIYQKRIKQERMEIPTEEGQFNGYLLIGSFVIGGVFAGILPRVGGEVTGNLAYFIPAGIEENGGAI</sequence>
<dbReference type="EMBL" id="MCHY01000008">
    <property type="protein sequence ID" value="RKD23848.1"/>
    <property type="molecule type" value="Genomic_DNA"/>
</dbReference>
<gene>
    <name evidence="7" type="ORF">BEP19_05305</name>
</gene>
<dbReference type="SUPFAM" id="SSF52440">
    <property type="entry name" value="PreATP-grasp domain"/>
    <property type="match status" value="1"/>
</dbReference>
<comment type="caution">
    <text evidence="7">The sequence shown here is derived from an EMBL/GenBank/DDBJ whole genome shotgun (WGS) entry which is preliminary data.</text>
</comment>
<keyword evidence="1" id="KW-0436">Ligase</keyword>
<protein>
    <recommendedName>
        <fullName evidence="6">Glutathionylspermidine synthase pre-ATP-grasp-like domain-containing protein</fullName>
    </recommendedName>
</protein>
<evidence type="ECO:0000256" key="4">
    <source>
        <dbReference type="ARBA" id="ARBA00022840"/>
    </source>
</evidence>
<name>A0A419SIV2_9BACL</name>
<organism evidence="7 8">
    <name type="scientific">Ammoniphilus oxalaticus</name>
    <dbReference type="NCBI Taxonomy" id="66863"/>
    <lineage>
        <taxon>Bacteria</taxon>
        <taxon>Bacillati</taxon>
        <taxon>Bacillota</taxon>
        <taxon>Bacilli</taxon>
        <taxon>Bacillales</taxon>
        <taxon>Paenibacillaceae</taxon>
        <taxon>Aneurinibacillus group</taxon>
        <taxon>Ammoniphilus</taxon>
    </lineage>
</organism>
<evidence type="ECO:0000259" key="6">
    <source>
        <dbReference type="Pfam" id="PF03738"/>
    </source>
</evidence>